<comment type="caution">
    <text evidence="3">The sequence shown here is derived from an EMBL/GenBank/DDBJ whole genome shotgun (WGS) entry which is preliminary data.</text>
</comment>
<protein>
    <recommendedName>
        <fullName evidence="2">RNA polymerase sigma-70 region 4 domain-containing protein</fullName>
    </recommendedName>
</protein>
<dbReference type="Gene3D" id="1.10.10.60">
    <property type="entry name" value="Homeodomain-like"/>
    <property type="match status" value="1"/>
</dbReference>
<evidence type="ECO:0000313" key="3">
    <source>
        <dbReference type="EMBL" id="MDP9651914.1"/>
    </source>
</evidence>
<feature type="region of interest" description="Disordered" evidence="1">
    <location>
        <begin position="338"/>
        <end position="370"/>
    </location>
</feature>
<dbReference type="InterPro" id="IPR036388">
    <property type="entry name" value="WH-like_DNA-bd_sf"/>
</dbReference>
<dbReference type="AlphaFoldDB" id="A0AB73IS09"/>
<accession>A0AB73IS09</accession>
<dbReference type="GO" id="GO:0006352">
    <property type="term" value="P:DNA-templated transcription initiation"/>
    <property type="evidence" value="ECO:0007669"/>
    <property type="project" value="InterPro"/>
</dbReference>
<name>A0AB73IS09_9BURK</name>
<evidence type="ECO:0000259" key="2">
    <source>
        <dbReference type="Pfam" id="PF04545"/>
    </source>
</evidence>
<dbReference type="InterPro" id="IPR007630">
    <property type="entry name" value="RNA_pol_sigma70_r4"/>
</dbReference>
<dbReference type="Proteomes" id="UP001229486">
    <property type="component" value="Unassembled WGS sequence"/>
</dbReference>
<dbReference type="RefSeq" id="WP_392396415.1">
    <property type="nucleotide sequence ID" value="NZ_JAURTK010000039.1"/>
</dbReference>
<gene>
    <name evidence="3" type="ORF">J2793_007389</name>
</gene>
<evidence type="ECO:0000313" key="4">
    <source>
        <dbReference type="Proteomes" id="UP001229486"/>
    </source>
</evidence>
<dbReference type="EMBL" id="JAURTK010000039">
    <property type="protein sequence ID" value="MDP9651914.1"/>
    <property type="molecule type" value="Genomic_DNA"/>
</dbReference>
<organism evidence="3 4">
    <name type="scientific">Paraburkholderia caledonica</name>
    <dbReference type="NCBI Taxonomy" id="134536"/>
    <lineage>
        <taxon>Bacteria</taxon>
        <taxon>Pseudomonadati</taxon>
        <taxon>Pseudomonadota</taxon>
        <taxon>Betaproteobacteria</taxon>
        <taxon>Burkholderiales</taxon>
        <taxon>Burkholderiaceae</taxon>
        <taxon>Paraburkholderia</taxon>
    </lineage>
</organism>
<dbReference type="GO" id="GO:0003700">
    <property type="term" value="F:DNA-binding transcription factor activity"/>
    <property type="evidence" value="ECO:0007669"/>
    <property type="project" value="InterPro"/>
</dbReference>
<dbReference type="Gene3D" id="1.10.10.10">
    <property type="entry name" value="Winged helix-like DNA-binding domain superfamily/Winged helix DNA-binding domain"/>
    <property type="match status" value="1"/>
</dbReference>
<evidence type="ECO:0000256" key="1">
    <source>
        <dbReference type="SAM" id="MobiDB-lite"/>
    </source>
</evidence>
<feature type="domain" description="RNA polymerase sigma-70 region 4" evidence="2">
    <location>
        <begin position="106"/>
        <end position="133"/>
    </location>
</feature>
<dbReference type="Pfam" id="PF04545">
    <property type="entry name" value="Sigma70_r4"/>
    <property type="match status" value="1"/>
</dbReference>
<reference evidence="3" key="1">
    <citation type="submission" date="2023-07" db="EMBL/GenBank/DDBJ databases">
        <title>Sorghum-associated microbial communities from plants grown in Nebraska, USA.</title>
        <authorList>
            <person name="Schachtman D."/>
        </authorList>
    </citation>
    <scope>NUCLEOTIDE SEQUENCE</scope>
    <source>
        <strain evidence="3">DS1061</strain>
    </source>
</reference>
<proteinExistence type="predicted"/>
<sequence length="370" mass="41235">MAYLNITEPGICADCRGPLPVPRHGRRMRCFECARNAGRPLAREKFSFEKFADDWNAGMPTEEIATKYGVCTATIYKATKAAGTSRKRGPMQSPDAESRARQMIDAYTAGLSLEKIGEIHGVTRERVRQIISKRGVTRFDGGPSIRAEAKKATRAFRIAANRDERSMRVYGCLYAGLEALLGKGVQPTSNKATKAYVHQKRNSAKRGIKFSLTFPQWWAVWQKSGKWEQRGRGQGYVMARTGDVGSYSVGNVYICTQSQNSKDSFIKTPASVRALKAKLNPNSKTRLGNGRGWTYQARCKARPYQVMVGKDRIGNFATEQEARSAYVEECNRRQLELKSRLRNTTNPAPLGATSENKKFTGTTEAVAHEL</sequence>
<dbReference type="InterPro" id="IPR013324">
    <property type="entry name" value="RNA_pol_sigma_r3/r4-like"/>
</dbReference>
<dbReference type="SUPFAM" id="SSF88659">
    <property type="entry name" value="Sigma3 and sigma4 domains of RNA polymerase sigma factors"/>
    <property type="match status" value="1"/>
</dbReference>